<dbReference type="PANTHER" id="PTHR13789:SF215">
    <property type="entry name" value="FAD-BINDING DOMAIN-CONTAINING PROTEIN-RELATED"/>
    <property type="match status" value="1"/>
</dbReference>
<dbReference type="InterPro" id="IPR036188">
    <property type="entry name" value="FAD/NAD-bd_sf"/>
</dbReference>
<comment type="caution">
    <text evidence="5">The sequence shown here is derived from an EMBL/GenBank/DDBJ whole genome shotgun (WGS) entry which is preliminary data.</text>
</comment>
<proteinExistence type="inferred from homology"/>
<evidence type="ECO:0000313" key="5">
    <source>
        <dbReference type="EMBL" id="CAF9932252.1"/>
    </source>
</evidence>
<dbReference type="EMBL" id="CAJPDQ010000043">
    <property type="protein sequence ID" value="CAF9932252.1"/>
    <property type="molecule type" value="Genomic_DNA"/>
</dbReference>
<name>A0A8H3G0B6_9LECA</name>
<dbReference type="Pfam" id="PF07992">
    <property type="entry name" value="Pyr_redox_2"/>
    <property type="match status" value="1"/>
</dbReference>
<organism evidence="5 6">
    <name type="scientific">Gomphillus americanus</name>
    <dbReference type="NCBI Taxonomy" id="1940652"/>
    <lineage>
        <taxon>Eukaryota</taxon>
        <taxon>Fungi</taxon>
        <taxon>Dikarya</taxon>
        <taxon>Ascomycota</taxon>
        <taxon>Pezizomycotina</taxon>
        <taxon>Lecanoromycetes</taxon>
        <taxon>OSLEUM clade</taxon>
        <taxon>Ostropomycetidae</taxon>
        <taxon>Ostropales</taxon>
        <taxon>Graphidaceae</taxon>
        <taxon>Gomphilloideae</taxon>
        <taxon>Gomphillus</taxon>
    </lineage>
</organism>
<dbReference type="PANTHER" id="PTHR13789">
    <property type="entry name" value="MONOOXYGENASE"/>
    <property type="match status" value="1"/>
</dbReference>
<dbReference type="SUPFAM" id="SSF51905">
    <property type="entry name" value="FAD/NAD(P)-binding domain"/>
    <property type="match status" value="1"/>
</dbReference>
<dbReference type="SUPFAM" id="SSF54373">
    <property type="entry name" value="FAD-linked reductases, C-terminal domain"/>
    <property type="match status" value="1"/>
</dbReference>
<protein>
    <recommendedName>
        <fullName evidence="4">FAD/NAD(P)-binding domain-containing protein</fullName>
    </recommendedName>
</protein>
<dbReference type="PRINTS" id="PR00420">
    <property type="entry name" value="RNGMNOXGNASE"/>
</dbReference>
<keyword evidence="3" id="KW-0503">Monooxygenase</keyword>
<evidence type="ECO:0000313" key="6">
    <source>
        <dbReference type="Proteomes" id="UP000664169"/>
    </source>
</evidence>
<evidence type="ECO:0000256" key="2">
    <source>
        <dbReference type="ARBA" id="ARBA00023002"/>
    </source>
</evidence>
<dbReference type="GO" id="GO:0004497">
    <property type="term" value="F:monooxygenase activity"/>
    <property type="evidence" value="ECO:0007669"/>
    <property type="project" value="UniProtKB-KW"/>
</dbReference>
<gene>
    <name evidence="5" type="ORF">GOMPHAMPRED_006532</name>
</gene>
<dbReference type="InterPro" id="IPR050493">
    <property type="entry name" value="FAD-dep_Monooxygenase_BioMet"/>
</dbReference>
<evidence type="ECO:0000256" key="3">
    <source>
        <dbReference type="ARBA" id="ARBA00023033"/>
    </source>
</evidence>
<dbReference type="OrthoDB" id="9993796at2759"/>
<dbReference type="Gene3D" id="3.50.50.60">
    <property type="entry name" value="FAD/NAD(P)-binding domain"/>
    <property type="match status" value="1"/>
</dbReference>
<keyword evidence="2" id="KW-0560">Oxidoreductase</keyword>
<evidence type="ECO:0000256" key="1">
    <source>
        <dbReference type="ARBA" id="ARBA00007992"/>
    </source>
</evidence>
<dbReference type="InterPro" id="IPR023753">
    <property type="entry name" value="FAD/NAD-binding_dom"/>
</dbReference>
<keyword evidence="6" id="KW-1185">Reference proteome</keyword>
<evidence type="ECO:0000259" key="4">
    <source>
        <dbReference type="Pfam" id="PF07992"/>
    </source>
</evidence>
<reference evidence="5" key="1">
    <citation type="submission" date="2021-03" db="EMBL/GenBank/DDBJ databases">
        <authorList>
            <person name="Tagirdzhanova G."/>
        </authorList>
    </citation>
    <scope>NUCLEOTIDE SEQUENCE</scope>
</reference>
<sequence>MEHTNHPRAGIVGAGIAGLSAAIGLRRAGWQVEVFEKSTFKNEVGAAITIPPNATLPLSRWGFDFKKGGAVQNLSRRFVSGLDLKMITNQQYPEIEEEFGSPSLTIHRVDLHQGLRKLAIDPDHTKGIPVKIRLGAKVVDVVPDTRTLYLEDGTSIENDLIIVADGSHSYLTQKVNPNAGSLEPTGRSVYRCLVPMQRLKDDPELWSFWDGETPGFIGFMTKDPHVLFVAYSCRGDEIMNYAIVHDTQKGEGEEDLWNAPASKKQVLEELASFHPGVQKLMDPVDEGEIAVYHLWKRQPLETFVNGSTALVGDAAHVMLPTHAAGGSIAIESGGILQVLFSGITPGDHATIEQRLKIFDKLRVPRCNLAMILSNGGPWALHDPEVEKQIRRFYDGPLPSKEDSMTWERPMRELLFHYNAFEVAEKALQGTQD</sequence>
<feature type="domain" description="FAD/NAD(P)-binding" evidence="4">
    <location>
        <begin position="11"/>
        <end position="172"/>
    </location>
</feature>
<dbReference type="AlphaFoldDB" id="A0A8H3G0B6"/>
<accession>A0A8H3G0B6</accession>
<comment type="similarity">
    <text evidence="1">Belongs to the paxM FAD-dependent monooxygenase family.</text>
</comment>
<dbReference type="Proteomes" id="UP000664169">
    <property type="component" value="Unassembled WGS sequence"/>
</dbReference>